<organism evidence="2 3">
    <name type="scientific">Tuber aestivum</name>
    <name type="common">summer truffle</name>
    <dbReference type="NCBI Taxonomy" id="59557"/>
    <lineage>
        <taxon>Eukaryota</taxon>
        <taxon>Fungi</taxon>
        <taxon>Dikarya</taxon>
        <taxon>Ascomycota</taxon>
        <taxon>Pezizomycotina</taxon>
        <taxon>Pezizomycetes</taxon>
        <taxon>Pezizales</taxon>
        <taxon>Tuberaceae</taxon>
        <taxon>Tuber</taxon>
    </lineage>
</organism>
<dbReference type="Proteomes" id="UP001412239">
    <property type="component" value="Unassembled WGS sequence"/>
</dbReference>
<protein>
    <recommendedName>
        <fullName evidence="4">S-adenosylmethionine-dependent methyltransferase-like protein</fullName>
    </recommendedName>
</protein>
<accession>A0A292PVZ6</accession>
<feature type="region of interest" description="Disordered" evidence="1">
    <location>
        <begin position="1"/>
        <end position="354"/>
    </location>
</feature>
<feature type="compositionally biased region" description="Polar residues" evidence="1">
    <location>
        <begin position="226"/>
        <end position="249"/>
    </location>
</feature>
<feature type="compositionally biased region" description="Polar residues" evidence="1">
    <location>
        <begin position="290"/>
        <end position="299"/>
    </location>
</feature>
<proteinExistence type="predicted"/>
<gene>
    <name evidence="2" type="ORF">GSTUAT00005233001</name>
</gene>
<feature type="compositionally biased region" description="Low complexity" evidence="1">
    <location>
        <begin position="71"/>
        <end position="110"/>
    </location>
</feature>
<feature type="compositionally biased region" description="Low complexity" evidence="1">
    <location>
        <begin position="165"/>
        <end position="177"/>
    </location>
</feature>
<feature type="compositionally biased region" description="Polar residues" evidence="1">
    <location>
        <begin position="261"/>
        <end position="271"/>
    </location>
</feature>
<reference evidence="2" key="1">
    <citation type="submission" date="2015-10" db="EMBL/GenBank/DDBJ databases">
        <authorList>
            <person name="Regsiter A."/>
            <person name="william w."/>
        </authorList>
    </citation>
    <scope>NUCLEOTIDE SEQUENCE</scope>
    <source>
        <strain evidence="2">Montdore</strain>
    </source>
</reference>
<feature type="compositionally biased region" description="Pro residues" evidence="1">
    <location>
        <begin position="190"/>
        <end position="200"/>
    </location>
</feature>
<feature type="compositionally biased region" description="Basic and acidic residues" evidence="1">
    <location>
        <begin position="214"/>
        <end position="225"/>
    </location>
</feature>
<name>A0A292PVZ6_9PEZI</name>
<dbReference type="EMBL" id="LN891042">
    <property type="protein sequence ID" value="CUS10617.1"/>
    <property type="molecule type" value="Genomic_DNA"/>
</dbReference>
<feature type="region of interest" description="Disordered" evidence="1">
    <location>
        <begin position="658"/>
        <end position="702"/>
    </location>
</feature>
<feature type="compositionally biased region" description="Polar residues" evidence="1">
    <location>
        <begin position="725"/>
        <end position="735"/>
    </location>
</feature>
<feature type="compositionally biased region" description="Low complexity" evidence="1">
    <location>
        <begin position="26"/>
        <end position="35"/>
    </location>
</feature>
<feature type="compositionally biased region" description="Polar residues" evidence="1">
    <location>
        <begin position="658"/>
        <end position="667"/>
    </location>
</feature>
<feature type="compositionally biased region" description="Low complexity" evidence="1">
    <location>
        <begin position="250"/>
        <end position="260"/>
    </location>
</feature>
<evidence type="ECO:0000313" key="2">
    <source>
        <dbReference type="EMBL" id="CUS10617.1"/>
    </source>
</evidence>
<evidence type="ECO:0000313" key="3">
    <source>
        <dbReference type="Proteomes" id="UP001412239"/>
    </source>
</evidence>
<evidence type="ECO:0000256" key="1">
    <source>
        <dbReference type="SAM" id="MobiDB-lite"/>
    </source>
</evidence>
<feature type="compositionally biased region" description="Low complexity" evidence="1">
    <location>
        <begin position="736"/>
        <end position="768"/>
    </location>
</feature>
<feature type="compositionally biased region" description="Polar residues" evidence="1">
    <location>
        <begin position="56"/>
        <end position="70"/>
    </location>
</feature>
<evidence type="ECO:0008006" key="4">
    <source>
        <dbReference type="Google" id="ProtNLM"/>
    </source>
</evidence>
<dbReference type="AlphaFoldDB" id="A0A292PVZ6"/>
<keyword evidence="3" id="KW-1185">Reference proteome</keyword>
<sequence>MPTLPSFLSKHNRTSATPTPPPPSSTSPRPTISGPLPQGYPSSSRLSSHGGATVQLVPSDSRSAAEQQEANNNPSSSSSLSSYNPSSRKPLESSNTGGNSNNSGGSNQGSRLPAGTNSFSSGASSSYYDRDRQIQPPAPPLSPQPDAYSNNTGLARRLSRHKHQSTPPSFPQQQQQTESDHLDPYLQPSPHSPGPPPHSPGRPQSMLAPPQEGEGEHYSVKRADTDPSQQQYSQHTLPQRQDSFHNPANLQIQLQQQQPQGNHTMANQAHNQPRRSTEQSSQVGPPREGSTLSQMNVYVSSGRGGNLGQQEYQIQAGGGTGGNQPPAYDPAKYDGQPMGRMTPENRAESRSGSAPEAINVPQLMQDHETLSRFTSITCNWEAPSDLALPSAKYRKVKSLYFESKSEVERLQNTLAHQRISQSRTSLDDNEYANRFDRLDGAIKNVAFEIRQSWKTIPPWLGGVINSGAEVKGGREMTVVGRACISRWVVDEILEKFFHPALDVNLSAHLKTIEHGIRKNAPPPQSVEDDDALSAKVCNWRLTTLDGLRDSIHGPHAMEYRQRLSEHLVKQLVDSLQMHLHDPSPPGLLGGIQMIVDIAVGLGANLPLESRDVRVWYPHPGERFDSKFMRGEVGLPPLVATRGPEGEGEKLQLDTNQQSHLMEGSETSPLPPPAPAKDDKPLPAGKAGIGALPPPSGAMQNKEGAGKKLAGFNRVKKALQGSAHQLANPNLSSPSIGQQGQQGQQQNGNSGSQASLTQQQQPQPAQDPSAPKDGDRIRLAGFMACEVRGKLILVKAPVWL</sequence>
<feature type="region of interest" description="Disordered" evidence="1">
    <location>
        <begin position="725"/>
        <end position="774"/>
    </location>
</feature>